<sequence length="156" mass="15394">MKVTAVVAVLVACVLSVEALATPTNADRMARGLPPMPPKKRLSNRVHQARHKPSGAPPPPPTPTPTPPASGNSGSCNTGPVQCCNSVQKAGDGDMPGILGLLGLSASSADALVGTNCSPISALGLGGGASCDAHPVCCENNAQGGLISIGCIPITL</sequence>
<evidence type="ECO:0000256" key="6">
    <source>
        <dbReference type="RuleBase" id="RU365009"/>
    </source>
</evidence>
<evidence type="ECO:0000256" key="3">
    <source>
        <dbReference type="ARBA" id="ARBA00022512"/>
    </source>
</evidence>
<feature type="chain" id="PRO_5023084157" description="Hydrophobin" evidence="6">
    <location>
        <begin position="20"/>
        <end position="156"/>
    </location>
</feature>
<dbReference type="STRING" id="5364.A0A5C3N6H8"/>
<keyword evidence="9" id="KW-1185">Reference proteome</keyword>
<name>A0A5C3N6H8_9AGAM</name>
<dbReference type="Pfam" id="PF01185">
    <property type="entry name" value="Hydrophobin"/>
    <property type="match status" value="1"/>
</dbReference>
<dbReference type="EMBL" id="ML213508">
    <property type="protein sequence ID" value="TFK52873.1"/>
    <property type="molecule type" value="Genomic_DNA"/>
</dbReference>
<dbReference type="AlphaFoldDB" id="A0A5C3N6H8"/>
<proteinExistence type="inferred from homology"/>
<evidence type="ECO:0000313" key="9">
    <source>
        <dbReference type="Proteomes" id="UP000305948"/>
    </source>
</evidence>
<dbReference type="GO" id="GO:0009277">
    <property type="term" value="C:fungal-type cell wall"/>
    <property type="evidence" value="ECO:0007669"/>
    <property type="project" value="InterPro"/>
</dbReference>
<accession>A0A5C3N6H8</accession>
<evidence type="ECO:0000256" key="2">
    <source>
        <dbReference type="ARBA" id="ARBA00010446"/>
    </source>
</evidence>
<reference evidence="8 9" key="1">
    <citation type="journal article" date="2019" name="Nat. Ecol. Evol.">
        <title>Megaphylogeny resolves global patterns of mushroom evolution.</title>
        <authorList>
            <person name="Varga T."/>
            <person name="Krizsan K."/>
            <person name="Foldi C."/>
            <person name="Dima B."/>
            <person name="Sanchez-Garcia M."/>
            <person name="Sanchez-Ramirez S."/>
            <person name="Szollosi G.J."/>
            <person name="Szarkandi J.G."/>
            <person name="Papp V."/>
            <person name="Albert L."/>
            <person name="Andreopoulos W."/>
            <person name="Angelini C."/>
            <person name="Antonin V."/>
            <person name="Barry K.W."/>
            <person name="Bougher N.L."/>
            <person name="Buchanan P."/>
            <person name="Buyck B."/>
            <person name="Bense V."/>
            <person name="Catcheside P."/>
            <person name="Chovatia M."/>
            <person name="Cooper J."/>
            <person name="Damon W."/>
            <person name="Desjardin D."/>
            <person name="Finy P."/>
            <person name="Geml J."/>
            <person name="Haridas S."/>
            <person name="Hughes K."/>
            <person name="Justo A."/>
            <person name="Karasinski D."/>
            <person name="Kautmanova I."/>
            <person name="Kiss B."/>
            <person name="Kocsube S."/>
            <person name="Kotiranta H."/>
            <person name="LaButti K.M."/>
            <person name="Lechner B.E."/>
            <person name="Liimatainen K."/>
            <person name="Lipzen A."/>
            <person name="Lukacs Z."/>
            <person name="Mihaltcheva S."/>
            <person name="Morgado L.N."/>
            <person name="Niskanen T."/>
            <person name="Noordeloos M.E."/>
            <person name="Ohm R.A."/>
            <person name="Ortiz-Santana B."/>
            <person name="Ovrebo C."/>
            <person name="Racz N."/>
            <person name="Riley R."/>
            <person name="Savchenko A."/>
            <person name="Shiryaev A."/>
            <person name="Soop K."/>
            <person name="Spirin V."/>
            <person name="Szebenyi C."/>
            <person name="Tomsovsky M."/>
            <person name="Tulloss R.E."/>
            <person name="Uehling J."/>
            <person name="Grigoriev I.V."/>
            <person name="Vagvolgyi C."/>
            <person name="Papp T."/>
            <person name="Martin F.M."/>
            <person name="Miettinen O."/>
            <person name="Hibbett D.S."/>
            <person name="Nagy L.G."/>
        </authorList>
    </citation>
    <scope>NUCLEOTIDE SEQUENCE [LARGE SCALE GENOMIC DNA]</scope>
    <source>
        <strain evidence="8 9">OMC1185</strain>
    </source>
</reference>
<keyword evidence="6" id="KW-0732">Signal</keyword>
<evidence type="ECO:0000313" key="8">
    <source>
        <dbReference type="EMBL" id="TFK52873.1"/>
    </source>
</evidence>
<dbReference type="InterPro" id="IPR001338">
    <property type="entry name" value="Class_I_Hydrophobin"/>
</dbReference>
<comment type="similarity">
    <text evidence="2 6">Belongs to the fungal hydrophobin family.</text>
</comment>
<evidence type="ECO:0000256" key="4">
    <source>
        <dbReference type="ARBA" id="ARBA00022525"/>
    </source>
</evidence>
<dbReference type="Proteomes" id="UP000305948">
    <property type="component" value="Unassembled WGS sequence"/>
</dbReference>
<comment type="subcellular location">
    <subcellularLocation>
        <location evidence="1 6">Secreted</location>
        <location evidence="1 6">Cell wall</location>
    </subcellularLocation>
</comment>
<feature type="compositionally biased region" description="Pro residues" evidence="7">
    <location>
        <begin position="55"/>
        <end position="68"/>
    </location>
</feature>
<dbReference type="SMART" id="SM00075">
    <property type="entry name" value="HYDRO"/>
    <property type="match status" value="1"/>
</dbReference>
<feature type="compositionally biased region" description="Basic residues" evidence="7">
    <location>
        <begin position="38"/>
        <end position="53"/>
    </location>
</feature>
<keyword evidence="5 6" id="KW-1015">Disulfide bond</keyword>
<feature type="signal peptide" evidence="6">
    <location>
        <begin position="1"/>
        <end position="19"/>
    </location>
</feature>
<keyword evidence="4 6" id="KW-0964">Secreted</keyword>
<keyword evidence="3 6" id="KW-0134">Cell wall</keyword>
<dbReference type="CDD" id="cd23507">
    <property type="entry name" value="hydrophobin_I"/>
    <property type="match status" value="1"/>
</dbReference>
<evidence type="ECO:0000256" key="7">
    <source>
        <dbReference type="SAM" id="MobiDB-lite"/>
    </source>
</evidence>
<gene>
    <name evidence="8" type="ORF">OE88DRAFT_1733862</name>
</gene>
<dbReference type="OrthoDB" id="4225815at2759"/>
<organism evidence="8 9">
    <name type="scientific">Heliocybe sulcata</name>
    <dbReference type="NCBI Taxonomy" id="5364"/>
    <lineage>
        <taxon>Eukaryota</taxon>
        <taxon>Fungi</taxon>
        <taxon>Dikarya</taxon>
        <taxon>Basidiomycota</taxon>
        <taxon>Agaricomycotina</taxon>
        <taxon>Agaricomycetes</taxon>
        <taxon>Gloeophyllales</taxon>
        <taxon>Gloeophyllaceae</taxon>
        <taxon>Heliocybe</taxon>
    </lineage>
</organism>
<dbReference type="GO" id="GO:0005199">
    <property type="term" value="F:structural constituent of cell wall"/>
    <property type="evidence" value="ECO:0007669"/>
    <property type="project" value="InterPro"/>
</dbReference>
<evidence type="ECO:0000256" key="1">
    <source>
        <dbReference type="ARBA" id="ARBA00004191"/>
    </source>
</evidence>
<evidence type="ECO:0000256" key="5">
    <source>
        <dbReference type="ARBA" id="ARBA00023157"/>
    </source>
</evidence>
<protein>
    <recommendedName>
        <fullName evidence="6">Hydrophobin</fullName>
    </recommendedName>
</protein>
<feature type="region of interest" description="Disordered" evidence="7">
    <location>
        <begin position="27"/>
        <end position="77"/>
    </location>
</feature>